<proteinExistence type="predicted"/>
<accession>A0ABM4CN76</accession>
<protein>
    <submittedName>
        <fullName evidence="3">Uncharacterized protein LOC136085772 isoform X1</fullName>
    </submittedName>
</protein>
<dbReference type="Proteomes" id="UP001652625">
    <property type="component" value="Chromosome 10"/>
</dbReference>
<dbReference type="Pfam" id="PF13385">
    <property type="entry name" value="Laminin_G_3"/>
    <property type="match status" value="1"/>
</dbReference>
<reference evidence="3" key="1">
    <citation type="submission" date="2025-08" db="UniProtKB">
        <authorList>
            <consortium name="RefSeq"/>
        </authorList>
    </citation>
    <scope>IDENTIFICATION</scope>
</reference>
<gene>
    <name evidence="3" type="primary">LOC136085772</name>
</gene>
<feature type="chain" id="PRO_5047162501" evidence="1">
    <location>
        <begin position="17"/>
        <end position="282"/>
    </location>
</feature>
<dbReference type="RefSeq" id="XP_065663277.1">
    <property type="nucleotide sequence ID" value="XM_065807205.1"/>
</dbReference>
<name>A0ABM4CN76_HYDVU</name>
<evidence type="ECO:0000256" key="1">
    <source>
        <dbReference type="SAM" id="SignalP"/>
    </source>
</evidence>
<sequence>MKTFLLLVCFIIAVRSGTNDFCPCLTQACLTFASIPYYPFSPSWSFLFEENPSIFNSGVEGSLVLYRSYSKIVLMPERRGSVLFCDAVPYCISCSNYPLPDSDCVSDLTKCTSGGFTFSLWVKIGVNEKSRLTKNAATNITTFIDFPGQGMSIKYDHYLESWQVVARQGRFSGVVQFSGNNAERWHHIVGIAYSSLYVSAFLDGQFMGNQTMDTVSLTTWSKSTGSYFQGGENPAYGRFWVDNFKMWATPLTASQIQQNYIDEYNNLLLNLPKILQHKIKSW</sequence>
<organism evidence="2 3">
    <name type="scientific">Hydra vulgaris</name>
    <name type="common">Hydra</name>
    <name type="synonym">Hydra attenuata</name>
    <dbReference type="NCBI Taxonomy" id="6087"/>
    <lineage>
        <taxon>Eukaryota</taxon>
        <taxon>Metazoa</taxon>
        <taxon>Cnidaria</taxon>
        <taxon>Hydrozoa</taxon>
        <taxon>Hydroidolina</taxon>
        <taxon>Anthoathecata</taxon>
        <taxon>Aplanulata</taxon>
        <taxon>Hydridae</taxon>
        <taxon>Hydra</taxon>
    </lineage>
</organism>
<dbReference type="InterPro" id="IPR013320">
    <property type="entry name" value="ConA-like_dom_sf"/>
</dbReference>
<evidence type="ECO:0000313" key="2">
    <source>
        <dbReference type="Proteomes" id="UP001652625"/>
    </source>
</evidence>
<dbReference type="GeneID" id="136085772"/>
<dbReference type="SUPFAM" id="SSF49899">
    <property type="entry name" value="Concanavalin A-like lectins/glucanases"/>
    <property type="match status" value="1"/>
</dbReference>
<keyword evidence="2" id="KW-1185">Reference proteome</keyword>
<keyword evidence="1" id="KW-0732">Signal</keyword>
<dbReference type="Gene3D" id="2.60.120.200">
    <property type="match status" value="1"/>
</dbReference>
<evidence type="ECO:0000313" key="3">
    <source>
        <dbReference type="RefSeq" id="XP_065663277.1"/>
    </source>
</evidence>
<feature type="signal peptide" evidence="1">
    <location>
        <begin position="1"/>
        <end position="16"/>
    </location>
</feature>